<evidence type="ECO:0000256" key="1">
    <source>
        <dbReference type="SAM" id="Phobius"/>
    </source>
</evidence>
<dbReference type="GeneID" id="78380095"/>
<sequence>MDEVIKAKRPILAMVLAVFLVLKMLSGWAFVMKATGPTVYIVALQLLMVAYVVFKMNTRGGGAKAINLLMGLVAVVILLDLSIIGIIFSGKSIPKEFYPQMLGAELIYILTIFYLYFSKKLKAFKAA</sequence>
<organism evidence="2 3">
    <name type="scientific">Ewingella americana (strain ATCC 33852 / DSM 4580 / CCUG 14506 / JCM 5911 / LMG 7869 / NCTC 12157 / CDC 1468-78)</name>
    <dbReference type="NCBI Taxonomy" id="910964"/>
    <lineage>
        <taxon>Bacteria</taxon>
        <taxon>Pseudomonadati</taxon>
        <taxon>Pseudomonadota</taxon>
        <taxon>Gammaproteobacteria</taxon>
        <taxon>Enterobacterales</taxon>
        <taxon>Yersiniaceae</taxon>
        <taxon>Ewingella</taxon>
    </lineage>
</organism>
<feature type="transmembrane region" description="Helical" evidence="1">
    <location>
        <begin position="12"/>
        <end position="31"/>
    </location>
</feature>
<keyword evidence="1" id="KW-0812">Transmembrane</keyword>
<keyword evidence="1" id="KW-1133">Transmembrane helix</keyword>
<dbReference type="Proteomes" id="UP000028640">
    <property type="component" value="Unassembled WGS sequence"/>
</dbReference>
<feature type="transmembrane region" description="Helical" evidence="1">
    <location>
        <begin position="37"/>
        <end position="54"/>
    </location>
</feature>
<proteinExistence type="predicted"/>
<dbReference type="STRING" id="910964.GEAM_1747"/>
<name>A0A085GBL9_EWIA3</name>
<accession>A0A085GBL9</accession>
<evidence type="ECO:0000313" key="3">
    <source>
        <dbReference type="Proteomes" id="UP000028640"/>
    </source>
</evidence>
<comment type="caution">
    <text evidence="2">The sequence shown here is derived from an EMBL/GenBank/DDBJ whole genome shotgun (WGS) entry which is preliminary data.</text>
</comment>
<keyword evidence="3" id="KW-1185">Reference proteome</keyword>
<keyword evidence="1" id="KW-0472">Membrane</keyword>
<dbReference type="EMBL" id="JMPJ01000051">
    <property type="protein sequence ID" value="KFC81114.1"/>
    <property type="molecule type" value="Genomic_DNA"/>
</dbReference>
<dbReference type="RefSeq" id="WP_034790634.1">
    <property type="nucleotide sequence ID" value="NZ_JMPJ01000051.1"/>
</dbReference>
<feature type="transmembrane region" description="Helical" evidence="1">
    <location>
        <begin position="66"/>
        <end position="88"/>
    </location>
</feature>
<evidence type="ECO:0000313" key="2">
    <source>
        <dbReference type="EMBL" id="KFC81114.1"/>
    </source>
</evidence>
<gene>
    <name evidence="2" type="ORF">GEAM_1747</name>
</gene>
<reference evidence="2 3" key="1">
    <citation type="submission" date="2014-05" db="EMBL/GenBank/DDBJ databases">
        <title>ATOL: Assembling a taxonomically balanced genome-scale reconstruction of the evolutionary history of the Enterobacteriaceae.</title>
        <authorList>
            <person name="Plunkett G.III."/>
            <person name="Neeno-Eckwall E.C."/>
            <person name="Glasner J.D."/>
            <person name="Perna N.T."/>
        </authorList>
    </citation>
    <scope>NUCLEOTIDE SEQUENCE [LARGE SCALE GENOMIC DNA]</scope>
    <source>
        <strain evidence="2 3">ATCC 33852</strain>
    </source>
</reference>
<dbReference type="AlphaFoldDB" id="A0A085GBL9"/>
<protein>
    <submittedName>
        <fullName evidence="2">Uncharacterized protein</fullName>
    </submittedName>
</protein>
<feature type="transmembrane region" description="Helical" evidence="1">
    <location>
        <begin position="100"/>
        <end position="117"/>
    </location>
</feature>